<evidence type="ECO:0000256" key="11">
    <source>
        <dbReference type="ARBA" id="ARBA00023180"/>
    </source>
</evidence>
<evidence type="ECO:0000313" key="16">
    <source>
        <dbReference type="WBParaSite" id="TCONS_00012554.p1"/>
    </source>
</evidence>
<keyword evidence="9 12" id="KW-0472">Membrane</keyword>
<dbReference type="Proteomes" id="UP000035681">
    <property type="component" value="Unplaced"/>
</dbReference>
<evidence type="ECO:0000256" key="4">
    <source>
        <dbReference type="ARBA" id="ARBA00022692"/>
    </source>
</evidence>
<evidence type="ECO:0000256" key="13">
    <source>
        <dbReference type="SAM" id="SignalP"/>
    </source>
</evidence>
<keyword evidence="14" id="KW-1185">Reference proteome</keyword>
<keyword evidence="7" id="KW-0967">Endosome</keyword>
<dbReference type="Pfam" id="PF13855">
    <property type="entry name" value="LRR_8"/>
    <property type="match status" value="2"/>
</dbReference>
<dbReference type="GO" id="GO:0005886">
    <property type="term" value="C:plasma membrane"/>
    <property type="evidence" value="ECO:0007669"/>
    <property type="project" value="TreeGrafter"/>
</dbReference>
<dbReference type="WBParaSite" id="TCONS_00012554.p1">
    <property type="protein sequence ID" value="TCONS_00012554.p1"/>
    <property type="gene ID" value="XLOC_008207"/>
</dbReference>
<keyword evidence="5 13" id="KW-0732">Signal</keyword>
<dbReference type="InterPro" id="IPR001611">
    <property type="entry name" value="Leu-rich_rpt"/>
</dbReference>
<dbReference type="PANTHER" id="PTHR47410:SF5">
    <property type="entry name" value="TOLL-LIKE RECEPTOR 3"/>
    <property type="match status" value="1"/>
</dbReference>
<evidence type="ECO:0000256" key="8">
    <source>
        <dbReference type="ARBA" id="ARBA00022989"/>
    </source>
</evidence>
<keyword evidence="4 12" id="KW-0812">Transmembrane</keyword>
<keyword evidence="11" id="KW-0325">Glycoprotein</keyword>
<evidence type="ECO:0000313" key="14">
    <source>
        <dbReference type="Proteomes" id="UP000035681"/>
    </source>
</evidence>
<dbReference type="GO" id="GO:0005768">
    <property type="term" value="C:endosome"/>
    <property type="evidence" value="ECO:0007669"/>
    <property type="project" value="UniProtKB-SubCell"/>
</dbReference>
<evidence type="ECO:0000256" key="3">
    <source>
        <dbReference type="ARBA" id="ARBA00022614"/>
    </source>
</evidence>
<keyword evidence="3" id="KW-0433">Leucine-rich repeat</keyword>
<dbReference type="GO" id="GO:0032755">
    <property type="term" value="P:positive regulation of interleukin-6 production"/>
    <property type="evidence" value="ECO:0007669"/>
    <property type="project" value="TreeGrafter"/>
</dbReference>
<organism evidence="15">
    <name type="scientific">Strongyloides stercoralis</name>
    <name type="common">Threadworm</name>
    <dbReference type="NCBI Taxonomy" id="6248"/>
    <lineage>
        <taxon>Eukaryota</taxon>
        <taxon>Metazoa</taxon>
        <taxon>Ecdysozoa</taxon>
        <taxon>Nematoda</taxon>
        <taxon>Chromadorea</taxon>
        <taxon>Rhabditida</taxon>
        <taxon>Tylenchina</taxon>
        <taxon>Panagrolaimomorpha</taxon>
        <taxon>Strongyloidoidea</taxon>
        <taxon>Strongyloididae</taxon>
        <taxon>Strongyloides</taxon>
    </lineage>
</organism>
<name>A0A0K0E4S8_STRER</name>
<dbReference type="WBParaSite" id="SSTP_0000449800.1">
    <property type="protein sequence ID" value="SSTP_0000449800.1"/>
    <property type="gene ID" value="SSTP_0000449800"/>
</dbReference>
<evidence type="ECO:0000256" key="12">
    <source>
        <dbReference type="SAM" id="Phobius"/>
    </source>
</evidence>
<dbReference type="InterPro" id="IPR032675">
    <property type="entry name" value="LRR_dom_sf"/>
</dbReference>
<feature type="transmembrane region" description="Helical" evidence="12">
    <location>
        <begin position="703"/>
        <end position="724"/>
    </location>
</feature>
<dbReference type="SUPFAM" id="SSF52058">
    <property type="entry name" value="L domain-like"/>
    <property type="match status" value="2"/>
</dbReference>
<evidence type="ECO:0000256" key="7">
    <source>
        <dbReference type="ARBA" id="ARBA00022753"/>
    </source>
</evidence>
<dbReference type="PROSITE" id="PS51450">
    <property type="entry name" value="LRR"/>
    <property type="match status" value="1"/>
</dbReference>
<sequence length="762" mass="87830">MKVCKLIIIVQILYLCYPTTFAYNVKFSGWFDCGIGCRCSDRGANGLTTHHVICSWRKIETQYITSFPNKHNVSTMEITCRSHISTGQSYDKNEGLFEGFRMLNFLSISNCWLGSLPSNYFSYLPLLTTLRLEHGNIDNIHPSLFNSMPNLMILSLAYNKLNSVPIAINFTKSLINLTLSNNTINLLPDFLVNFQKLEFFYIENNNLVEVRTSNLPNSIITLFLRGNKIKIFDHNSKNLPKLDTLDLGENEIEYISSKWKTTNYFPTTLRKLYLDHNKISKIEDDNPFRVMRKLNHFKLNNNLLEIIINKKLVFHNEATVWMTLAGNPLKCHCENEWIVTQHNNNTSKIRIGDLNNVTCLDMLIPQKKHKIQNASNDNNILCSYDHICIEGCQCCMSQKHCNCSLNCLPDCECYYSKKMIKNSPASNKIKCKELRLDKIPLLPSGVTELHLLMNKHRSNGFNNIPNMENLKVLNMSGGNIVSLESIDLRKFPELETFDLSDNAIDSLIELNYDNLGNIKNLNLANNFLKQINDIFLKYVTNNLEKVWLSGNNTRYKCDCNDNNKMNYQIWLESYSNSKKVVDLEEIVCENSINRYNLNMTQFLPSYPDNNICFKEKTTTNIVAITTHKSNNISTLISNSIGNIKREEDHKIEKWNNNKKDGNSFSRYDVPLVTEFPFTRMTFDPDLSDKKIEDIANWVGMKQLLSLIIIAAIFFLLNVIFYVVVCYTARNNLFRDIPFRIRNQVDDGNGGPNAEIVPLRSMV</sequence>
<evidence type="ECO:0000256" key="9">
    <source>
        <dbReference type="ARBA" id="ARBA00023136"/>
    </source>
</evidence>
<evidence type="ECO:0000256" key="2">
    <source>
        <dbReference type="ARBA" id="ARBA00004370"/>
    </source>
</evidence>
<reference evidence="15" key="1">
    <citation type="submission" date="2015-08" db="UniProtKB">
        <authorList>
            <consortium name="WormBaseParasite"/>
        </authorList>
    </citation>
    <scope>IDENTIFICATION</scope>
</reference>
<evidence type="ECO:0000256" key="5">
    <source>
        <dbReference type="ARBA" id="ARBA00022729"/>
    </source>
</evidence>
<evidence type="ECO:0000256" key="10">
    <source>
        <dbReference type="ARBA" id="ARBA00023170"/>
    </source>
</evidence>
<protein>
    <submittedName>
        <fullName evidence="15 16">LRRCT domain-containing protein</fullName>
    </submittedName>
</protein>
<dbReference type="AlphaFoldDB" id="A0A0K0E4S8"/>
<comment type="subcellular location">
    <subcellularLocation>
        <location evidence="1">Endosome</location>
    </subcellularLocation>
    <subcellularLocation>
        <location evidence="2">Membrane</location>
    </subcellularLocation>
</comment>
<dbReference type="GO" id="GO:0051607">
    <property type="term" value="P:defense response to virus"/>
    <property type="evidence" value="ECO:0007669"/>
    <property type="project" value="TreeGrafter"/>
</dbReference>
<dbReference type="GO" id="GO:0038187">
    <property type="term" value="F:pattern recognition receptor activity"/>
    <property type="evidence" value="ECO:0007669"/>
    <property type="project" value="TreeGrafter"/>
</dbReference>
<dbReference type="STRING" id="6248.A0A0K0E4S8"/>
<dbReference type="Gene3D" id="3.80.10.10">
    <property type="entry name" value="Ribonuclease Inhibitor"/>
    <property type="match status" value="2"/>
</dbReference>
<keyword evidence="8 12" id="KW-1133">Transmembrane helix</keyword>
<dbReference type="GO" id="GO:0002224">
    <property type="term" value="P:toll-like receptor signaling pathway"/>
    <property type="evidence" value="ECO:0007669"/>
    <property type="project" value="TreeGrafter"/>
</dbReference>
<evidence type="ECO:0000313" key="15">
    <source>
        <dbReference type="WBParaSite" id="SSTP_0000449800.1"/>
    </source>
</evidence>
<dbReference type="GO" id="GO:0007249">
    <property type="term" value="P:canonical NF-kappaB signal transduction"/>
    <property type="evidence" value="ECO:0007669"/>
    <property type="project" value="TreeGrafter"/>
</dbReference>
<keyword evidence="10" id="KW-0675">Receptor</keyword>
<accession>A0A0K0E4S8</accession>
<dbReference type="SMART" id="SM00369">
    <property type="entry name" value="LRR_TYP"/>
    <property type="match status" value="6"/>
</dbReference>
<dbReference type="InterPro" id="IPR003591">
    <property type="entry name" value="Leu-rich_rpt_typical-subtyp"/>
</dbReference>
<feature type="chain" id="PRO_5005327459" evidence="13">
    <location>
        <begin position="23"/>
        <end position="762"/>
    </location>
</feature>
<keyword evidence="6" id="KW-0677">Repeat</keyword>
<dbReference type="PANTHER" id="PTHR47410">
    <property type="entry name" value="TOLL-LIKE RECEPTOR 7-RELATED"/>
    <property type="match status" value="1"/>
</dbReference>
<dbReference type="SMART" id="SM00365">
    <property type="entry name" value="LRR_SD22"/>
    <property type="match status" value="3"/>
</dbReference>
<proteinExistence type="predicted"/>
<evidence type="ECO:0000256" key="1">
    <source>
        <dbReference type="ARBA" id="ARBA00004177"/>
    </source>
</evidence>
<evidence type="ECO:0000256" key="6">
    <source>
        <dbReference type="ARBA" id="ARBA00022737"/>
    </source>
</evidence>
<feature type="signal peptide" evidence="13">
    <location>
        <begin position="1"/>
        <end position="22"/>
    </location>
</feature>